<feature type="region of interest" description="Disordered" evidence="1">
    <location>
        <begin position="79"/>
        <end position="106"/>
    </location>
</feature>
<dbReference type="PANTHER" id="PTHR31912">
    <property type="entry name" value="IP13529P"/>
    <property type="match status" value="1"/>
</dbReference>
<evidence type="ECO:0000313" key="2">
    <source>
        <dbReference type="EnsemblMetazoa" id="G10003.1:cds"/>
    </source>
</evidence>
<accession>A0A8W8HL40</accession>
<organism evidence="2 3">
    <name type="scientific">Magallana gigas</name>
    <name type="common">Pacific oyster</name>
    <name type="synonym">Crassostrea gigas</name>
    <dbReference type="NCBI Taxonomy" id="29159"/>
    <lineage>
        <taxon>Eukaryota</taxon>
        <taxon>Metazoa</taxon>
        <taxon>Spiralia</taxon>
        <taxon>Lophotrochozoa</taxon>
        <taxon>Mollusca</taxon>
        <taxon>Bivalvia</taxon>
        <taxon>Autobranchia</taxon>
        <taxon>Pteriomorphia</taxon>
        <taxon>Ostreida</taxon>
        <taxon>Ostreoidea</taxon>
        <taxon>Ostreidae</taxon>
        <taxon>Magallana</taxon>
    </lineage>
</organism>
<dbReference type="Gene3D" id="2.60.40.1180">
    <property type="entry name" value="Golgi alpha-mannosidase II"/>
    <property type="match status" value="1"/>
</dbReference>
<dbReference type="InterPro" id="IPR013780">
    <property type="entry name" value="Glyco_hydro_b"/>
</dbReference>
<name>A0A8W8HL40_MAGGI</name>
<reference evidence="2" key="1">
    <citation type="submission" date="2022-08" db="UniProtKB">
        <authorList>
            <consortium name="EnsemblMetazoa"/>
        </authorList>
    </citation>
    <scope>IDENTIFICATION</scope>
    <source>
        <strain evidence="2">05x7-T-G4-1.051#20</strain>
    </source>
</reference>
<dbReference type="InterPro" id="IPR011013">
    <property type="entry name" value="Gal_mutarotase_sf_dom"/>
</dbReference>
<dbReference type="GO" id="GO:0003824">
    <property type="term" value="F:catalytic activity"/>
    <property type="evidence" value="ECO:0007669"/>
    <property type="project" value="InterPro"/>
</dbReference>
<dbReference type="GO" id="GO:0030246">
    <property type="term" value="F:carbohydrate binding"/>
    <property type="evidence" value="ECO:0007669"/>
    <property type="project" value="InterPro"/>
</dbReference>
<dbReference type="EnsemblMetazoa" id="G10003.1">
    <property type="protein sequence ID" value="G10003.1:cds"/>
    <property type="gene ID" value="G10003"/>
</dbReference>
<dbReference type="GO" id="GO:0005975">
    <property type="term" value="P:carbohydrate metabolic process"/>
    <property type="evidence" value="ECO:0007669"/>
    <property type="project" value="InterPro"/>
</dbReference>
<proteinExistence type="predicted"/>
<dbReference type="SUPFAM" id="SSF74650">
    <property type="entry name" value="Galactose mutarotase-like"/>
    <property type="match status" value="1"/>
</dbReference>
<sequence>MAANSASAYTRRCDMCNYSTNRLGNYIRHTQSDAHLNLVHFHANEDLQPPLDCCSGELEETEEDDTDTRQAQAGFSDTPVDVEFTQPPLHHNDSDQNENHQHQRQQGDWFPFSSRADFYLYVLVNSTTHPVSDAVVKFVIFILKQCGVDGIPSFASIKRKSFGSFDWNDFLMQGNDNDGTPMHPRVGSQGECSHPAFAEKWLNDIEFFSATKDNNTYYKDQLCTFALNGCQQTGRIVTFVENMKEQVTEAVVSTVLPLLQNPPNSLASSKKAFLITDVKKNVSLENMKHRSINEDESFYKKENANSLIGPINHEDFTMNSNIRKPIVTVPVNLFFDDTSTHRSKRWLALHCVQMQLAGIPMDERHKEKNIHFIGASEKVDMMKLVEMAISDIRQCQRDGFITFDAVHQKECLIKCPLDVIVADYNVLSFCCNHLGASAIKYCPRCHASSETFQQILQQRLPEETKRTVNRIDLRSKEVDKIKLRKQTGVKEHFNCLWDVIDPHRDIPVGLLHLIPLGLAKHLIVFIISQMDNETLKRMGCHLETLLPSKGLEFFQYIESRQGKDFKSYLQVAPFNLLFVGADKVFIRLTCCLAQIQKQLNQENIDEKLMNELQENITEYHQLITEYLPNFAKKAKTHLLLHVMDDIKRHGPPTSYDEDSFEKNHGRIRDQIFIQNQKARSRDTAERYAQHILCSHIVTGGFFKDSEIWTQASDNICQAGCNPAVMSFLGIKHGSQKTPGEISKIERHPNGHVKKNPVTDDSLLMMSVGLSENTCTSFSKGQCVTSQSLDLINSGDWVEYTNSSGESCYGVFKGAVEIDGVFTFARVQKSQDLREEDSSLGCALHLLTTAYEYIPAKNIKTPCPFIHDCFKGKCRVSFSLTKQRVEQQNVSKRKLIILHNDEIRKNHDYLITKNMIQVSDKPSSVLLFNSLTHPRQEVVTLHVSDPNIEVKDA</sequence>
<keyword evidence="3" id="KW-1185">Reference proteome</keyword>
<evidence type="ECO:0000256" key="1">
    <source>
        <dbReference type="SAM" id="MobiDB-lite"/>
    </source>
</evidence>
<evidence type="ECO:0000313" key="3">
    <source>
        <dbReference type="Proteomes" id="UP000005408"/>
    </source>
</evidence>
<dbReference type="AlphaFoldDB" id="A0A8W8HL40"/>
<protein>
    <recommendedName>
        <fullName evidence="4">C2H2-type domain-containing protein</fullName>
    </recommendedName>
</protein>
<dbReference type="Proteomes" id="UP000005408">
    <property type="component" value="Unassembled WGS sequence"/>
</dbReference>
<feature type="compositionally biased region" description="Basic and acidic residues" evidence="1">
    <location>
        <begin position="90"/>
        <end position="101"/>
    </location>
</feature>
<dbReference type="PANTHER" id="PTHR31912:SF34">
    <property type="entry name" value="NOTOCHORD-RELATED PROTEIN"/>
    <property type="match status" value="1"/>
</dbReference>
<evidence type="ECO:0008006" key="4">
    <source>
        <dbReference type="Google" id="ProtNLM"/>
    </source>
</evidence>